<dbReference type="EMBL" id="JANPWB010000004">
    <property type="protein sequence ID" value="KAJ1191695.1"/>
    <property type="molecule type" value="Genomic_DNA"/>
</dbReference>
<feature type="region of interest" description="Disordered" evidence="1">
    <location>
        <begin position="1"/>
        <end position="79"/>
    </location>
</feature>
<accession>A0AAV7URK9</accession>
<dbReference type="AlphaFoldDB" id="A0AAV7URK9"/>
<protein>
    <submittedName>
        <fullName evidence="2">Uncharacterized protein</fullName>
    </submittedName>
</protein>
<proteinExistence type="predicted"/>
<evidence type="ECO:0000256" key="1">
    <source>
        <dbReference type="SAM" id="MobiDB-lite"/>
    </source>
</evidence>
<sequence>MDPAGGRVLSPAQPGIAEDKAEACSKSGAQTRSKEAGREGTPPLNHSLPIAPWSSSQTAAGSLSARSTTTGHPGNPTLS</sequence>
<organism evidence="2 3">
    <name type="scientific">Pleurodeles waltl</name>
    <name type="common">Iberian ribbed newt</name>
    <dbReference type="NCBI Taxonomy" id="8319"/>
    <lineage>
        <taxon>Eukaryota</taxon>
        <taxon>Metazoa</taxon>
        <taxon>Chordata</taxon>
        <taxon>Craniata</taxon>
        <taxon>Vertebrata</taxon>
        <taxon>Euteleostomi</taxon>
        <taxon>Amphibia</taxon>
        <taxon>Batrachia</taxon>
        <taxon>Caudata</taxon>
        <taxon>Salamandroidea</taxon>
        <taxon>Salamandridae</taxon>
        <taxon>Pleurodelinae</taxon>
        <taxon>Pleurodeles</taxon>
    </lineage>
</organism>
<name>A0AAV7URK9_PLEWA</name>
<feature type="compositionally biased region" description="Polar residues" evidence="1">
    <location>
        <begin position="53"/>
        <end position="79"/>
    </location>
</feature>
<dbReference type="Proteomes" id="UP001066276">
    <property type="component" value="Chromosome 2_2"/>
</dbReference>
<evidence type="ECO:0000313" key="2">
    <source>
        <dbReference type="EMBL" id="KAJ1191695.1"/>
    </source>
</evidence>
<keyword evidence="3" id="KW-1185">Reference proteome</keyword>
<reference evidence="2" key="1">
    <citation type="journal article" date="2022" name="bioRxiv">
        <title>Sequencing and chromosome-scale assembly of the giantPleurodeles waltlgenome.</title>
        <authorList>
            <person name="Brown T."/>
            <person name="Elewa A."/>
            <person name="Iarovenko S."/>
            <person name="Subramanian E."/>
            <person name="Araus A.J."/>
            <person name="Petzold A."/>
            <person name="Susuki M."/>
            <person name="Suzuki K.-i.T."/>
            <person name="Hayashi T."/>
            <person name="Toyoda A."/>
            <person name="Oliveira C."/>
            <person name="Osipova E."/>
            <person name="Leigh N.D."/>
            <person name="Simon A."/>
            <person name="Yun M.H."/>
        </authorList>
    </citation>
    <scope>NUCLEOTIDE SEQUENCE</scope>
    <source>
        <strain evidence="2">20211129_DDA</strain>
        <tissue evidence="2">Liver</tissue>
    </source>
</reference>
<comment type="caution">
    <text evidence="2">The sequence shown here is derived from an EMBL/GenBank/DDBJ whole genome shotgun (WGS) entry which is preliminary data.</text>
</comment>
<evidence type="ECO:0000313" key="3">
    <source>
        <dbReference type="Proteomes" id="UP001066276"/>
    </source>
</evidence>
<gene>
    <name evidence="2" type="ORF">NDU88_001011</name>
</gene>